<evidence type="ECO:0000259" key="4">
    <source>
        <dbReference type="Pfam" id="PF11611"/>
    </source>
</evidence>
<feature type="region of interest" description="Disordered" evidence="2">
    <location>
        <begin position="1"/>
        <end position="43"/>
    </location>
</feature>
<dbReference type="EMBL" id="JBFARM010000005">
    <property type="protein sequence ID" value="MEV4287342.1"/>
    <property type="molecule type" value="Genomic_DNA"/>
</dbReference>
<evidence type="ECO:0000256" key="3">
    <source>
        <dbReference type="SAM" id="Phobius"/>
    </source>
</evidence>
<evidence type="ECO:0000313" key="5">
    <source>
        <dbReference type="EMBL" id="MEV4287342.1"/>
    </source>
</evidence>
<keyword evidence="6" id="KW-1185">Reference proteome</keyword>
<dbReference type="Pfam" id="PF11611">
    <property type="entry name" value="DUF4352"/>
    <property type="match status" value="1"/>
</dbReference>
<evidence type="ECO:0000313" key="6">
    <source>
        <dbReference type="Proteomes" id="UP001552427"/>
    </source>
</evidence>
<feature type="transmembrane region" description="Helical" evidence="3">
    <location>
        <begin position="48"/>
        <end position="70"/>
    </location>
</feature>
<evidence type="ECO:0000256" key="1">
    <source>
        <dbReference type="ARBA" id="ARBA00022729"/>
    </source>
</evidence>
<gene>
    <name evidence="5" type="ORF">AB0K40_17700</name>
</gene>
<sequence>MGYPPQQPGPYGQNQPNQPYGYTSGPQPQYGYQPPTGPPPPPRRNNTVLILMLAIGLPLLLLGGCAALVMTLGSDSRDRLVTEPDLSNLPIPKSAEASPPPAEPQESAQAQESAEAQQPAAATVGQAITLQGFEGLQMEVTLAKLVSKATGDQFSKPKDGNRFVAVQVTLKNVGQKVYSDSPSNGALLIDGEGQQYRSTLHSVQEGQSFGGTATISAGDSRKGMIVFEVPEGAKLAKLQFGLNSGFADQKGEWSLG</sequence>
<protein>
    <submittedName>
        <fullName evidence="5">DUF4352 domain-containing protein</fullName>
    </submittedName>
</protein>
<organism evidence="5 6">
    <name type="scientific">Nonomuraea bangladeshensis</name>
    <dbReference type="NCBI Taxonomy" id="404385"/>
    <lineage>
        <taxon>Bacteria</taxon>
        <taxon>Bacillati</taxon>
        <taxon>Actinomycetota</taxon>
        <taxon>Actinomycetes</taxon>
        <taxon>Streptosporangiales</taxon>
        <taxon>Streptosporangiaceae</taxon>
        <taxon>Nonomuraea</taxon>
    </lineage>
</organism>
<keyword evidence="3" id="KW-1133">Transmembrane helix</keyword>
<dbReference type="InterPro" id="IPR029051">
    <property type="entry name" value="DUF4352"/>
</dbReference>
<feature type="region of interest" description="Disordered" evidence="2">
    <location>
        <begin position="81"/>
        <end position="120"/>
    </location>
</feature>
<feature type="domain" description="DUF4352" evidence="4">
    <location>
        <begin position="138"/>
        <end position="247"/>
    </location>
</feature>
<accession>A0ABV3H490</accession>
<name>A0ABV3H490_9ACTN</name>
<feature type="compositionally biased region" description="Low complexity" evidence="2">
    <location>
        <begin position="104"/>
        <end position="120"/>
    </location>
</feature>
<keyword evidence="3" id="KW-0472">Membrane</keyword>
<comment type="caution">
    <text evidence="5">The sequence shown here is derived from an EMBL/GenBank/DDBJ whole genome shotgun (WGS) entry which is preliminary data.</text>
</comment>
<keyword evidence="3" id="KW-0812">Transmembrane</keyword>
<dbReference type="RefSeq" id="WP_364450678.1">
    <property type="nucleotide sequence ID" value="NZ_JBFARM010000005.1"/>
</dbReference>
<reference evidence="5 6" key="1">
    <citation type="submission" date="2024-06" db="EMBL/GenBank/DDBJ databases">
        <title>The Natural Products Discovery Center: Release of the First 8490 Sequenced Strains for Exploring Actinobacteria Biosynthetic Diversity.</title>
        <authorList>
            <person name="Kalkreuter E."/>
            <person name="Kautsar S.A."/>
            <person name="Yang D."/>
            <person name="Bader C.D."/>
            <person name="Teijaro C.N."/>
            <person name="Fluegel L."/>
            <person name="Davis C.M."/>
            <person name="Simpson J.R."/>
            <person name="Lauterbach L."/>
            <person name="Steele A.D."/>
            <person name="Gui C."/>
            <person name="Meng S."/>
            <person name="Li G."/>
            <person name="Viehrig K."/>
            <person name="Ye F."/>
            <person name="Su P."/>
            <person name="Kiefer A.F."/>
            <person name="Nichols A."/>
            <person name="Cepeda A.J."/>
            <person name="Yan W."/>
            <person name="Fan B."/>
            <person name="Jiang Y."/>
            <person name="Adhikari A."/>
            <person name="Zheng C.-J."/>
            <person name="Schuster L."/>
            <person name="Cowan T.M."/>
            <person name="Smanski M.J."/>
            <person name="Chevrette M.G."/>
            <person name="De Carvalho L.P.S."/>
            <person name="Shen B."/>
        </authorList>
    </citation>
    <scope>NUCLEOTIDE SEQUENCE [LARGE SCALE GENOMIC DNA]</scope>
    <source>
        <strain evidence="5 6">NPDC049574</strain>
    </source>
</reference>
<keyword evidence="1" id="KW-0732">Signal</keyword>
<evidence type="ECO:0000256" key="2">
    <source>
        <dbReference type="SAM" id="MobiDB-lite"/>
    </source>
</evidence>
<proteinExistence type="predicted"/>
<dbReference type="Gene3D" id="2.60.40.1240">
    <property type="match status" value="1"/>
</dbReference>
<feature type="compositionally biased region" description="Low complexity" evidence="2">
    <location>
        <begin position="9"/>
        <end position="34"/>
    </location>
</feature>
<dbReference type="Proteomes" id="UP001552427">
    <property type="component" value="Unassembled WGS sequence"/>
</dbReference>
<dbReference type="InterPro" id="IPR029050">
    <property type="entry name" value="Immunoprotect_excell_Ig-like"/>
</dbReference>